<organism evidence="2 3">
    <name type="scientific">Clostridioides difficile</name>
    <name type="common">Peptoclostridium difficile</name>
    <dbReference type="NCBI Taxonomy" id="1496"/>
    <lineage>
        <taxon>Bacteria</taxon>
        <taxon>Bacillati</taxon>
        <taxon>Bacillota</taxon>
        <taxon>Clostridia</taxon>
        <taxon>Peptostreptococcales</taxon>
        <taxon>Peptostreptococcaceae</taxon>
        <taxon>Clostridioides</taxon>
    </lineage>
</organism>
<evidence type="ECO:0000313" key="2">
    <source>
        <dbReference type="EMBL" id="VFD56070.1"/>
    </source>
</evidence>
<evidence type="ECO:0000259" key="1">
    <source>
        <dbReference type="Pfam" id="PF16804"/>
    </source>
</evidence>
<dbReference type="CDD" id="cd11743">
    <property type="entry name" value="Cthe_2751_like"/>
    <property type="match status" value="1"/>
</dbReference>
<name>A0AAX3H4K0_CLODI</name>
<sequence>MENIEELLPKDKFDNSNIEKLKLLSDEEIRPICYRLLEWMQDYNWPVAKEILPVLALHQELITPLIIDVLTEEDDDWKYWIISCLLPLFADKNLEPIVPFVKRIAENPTKWECEAEVDEIAKVFLKRIL</sequence>
<reference evidence="2 3" key="1">
    <citation type="submission" date="2019-02" db="EMBL/GenBank/DDBJ databases">
        <authorList>
            <consortium name="Pathogen Informatics"/>
        </authorList>
    </citation>
    <scope>NUCLEOTIDE SEQUENCE [LARGE SCALE GENOMIC DNA]</scope>
    <source>
        <strain evidence="2 3">078GUE027</strain>
    </source>
</reference>
<comment type="caution">
    <text evidence="2">The sequence shown here is derived from an EMBL/GenBank/DDBJ whole genome shotgun (WGS) entry which is preliminary data.</text>
</comment>
<feature type="domain" description="DUF5071" evidence="1">
    <location>
        <begin position="7"/>
        <end position="124"/>
    </location>
</feature>
<dbReference type="InterPro" id="IPR038692">
    <property type="entry name" value="Cthe_2751_sf"/>
</dbReference>
<evidence type="ECO:0000313" key="3">
    <source>
        <dbReference type="Proteomes" id="UP000346772"/>
    </source>
</evidence>
<proteinExistence type="predicted"/>
<dbReference type="Proteomes" id="UP000346772">
    <property type="component" value="Unassembled WGS sequence"/>
</dbReference>
<accession>A0AAX3H4K0</accession>
<gene>
    <name evidence="2" type="ORF">SAMEA1710456_03623</name>
</gene>
<dbReference type="Pfam" id="PF16804">
    <property type="entry name" value="DUF5071"/>
    <property type="match status" value="1"/>
</dbReference>
<dbReference type="Gene3D" id="1.25.40.750">
    <property type="entry name" value="Domain of unknown function DUF5071"/>
    <property type="match status" value="1"/>
</dbReference>
<dbReference type="InterPro" id="IPR031837">
    <property type="entry name" value="DUF5071"/>
</dbReference>
<dbReference type="AlphaFoldDB" id="A0AAX3H4K0"/>
<protein>
    <recommendedName>
        <fullName evidence="1">DUF5071 domain-containing protein</fullName>
    </recommendedName>
</protein>
<dbReference type="EMBL" id="CAADAT010000036">
    <property type="protein sequence ID" value="VFD56070.1"/>
    <property type="molecule type" value="Genomic_DNA"/>
</dbReference>
<dbReference type="RefSeq" id="WP_003418522.1">
    <property type="nucleotide sequence ID" value="NZ_BEHB01000031.1"/>
</dbReference>